<evidence type="ECO:0000256" key="1">
    <source>
        <dbReference type="SAM" id="MobiDB-lite"/>
    </source>
</evidence>
<proteinExistence type="predicted"/>
<name>A0A4Y8KT99_9MICO</name>
<evidence type="ECO:0000313" key="4">
    <source>
        <dbReference type="Proteomes" id="UP000298218"/>
    </source>
</evidence>
<dbReference type="Pfam" id="PF10011">
    <property type="entry name" value="DUF2254"/>
    <property type="match status" value="1"/>
</dbReference>
<reference evidence="3 4" key="1">
    <citation type="submission" date="2019-03" db="EMBL/GenBank/DDBJ databases">
        <title>Genomics of glacier-inhabiting Cryobacterium strains.</title>
        <authorList>
            <person name="Liu Q."/>
            <person name="Xin Y.-H."/>
        </authorList>
    </citation>
    <scope>NUCLEOTIDE SEQUENCE [LARGE SCALE GENOMIC DNA]</scope>
    <source>
        <strain evidence="3 4">CGMCC 1.4292</strain>
    </source>
</reference>
<feature type="transmembrane region" description="Helical" evidence="2">
    <location>
        <begin position="215"/>
        <end position="236"/>
    </location>
</feature>
<feature type="transmembrane region" description="Helical" evidence="2">
    <location>
        <begin position="183"/>
        <end position="203"/>
    </location>
</feature>
<dbReference type="OrthoDB" id="2955631at2"/>
<dbReference type="EMBL" id="SOHQ01000001">
    <property type="protein sequence ID" value="TFD82402.1"/>
    <property type="molecule type" value="Genomic_DNA"/>
</dbReference>
<protein>
    <submittedName>
        <fullName evidence="3">DUF2254 domain-containing protein</fullName>
    </submittedName>
</protein>
<evidence type="ECO:0000256" key="2">
    <source>
        <dbReference type="SAM" id="Phobius"/>
    </source>
</evidence>
<keyword evidence="2" id="KW-1133">Transmembrane helix</keyword>
<feature type="region of interest" description="Disordered" evidence="1">
    <location>
        <begin position="1"/>
        <end position="25"/>
    </location>
</feature>
<accession>A0A4Y8KT99</accession>
<comment type="caution">
    <text evidence="3">The sequence shown here is derived from an EMBL/GenBank/DDBJ whole genome shotgun (WGS) entry which is preliminary data.</text>
</comment>
<evidence type="ECO:0000313" key="3">
    <source>
        <dbReference type="EMBL" id="TFD82402.1"/>
    </source>
</evidence>
<keyword evidence="2" id="KW-0812">Transmembrane</keyword>
<gene>
    <name evidence="3" type="ORF">E3T53_00575</name>
</gene>
<sequence>MESEPDTTDGPARHEEAQHGPGYSWSGLAARPRVLARRFGPVVQWRSRPALLAGRAGRTCRLASVRGTSQQLHGGNRMIRTILLRTRESFWFLPAVFGISAIALALGLVLLDRTLTDNGVTSAFFLDALSASGSRAILSIIGASMLTVAGTTFSITISVLATTSSTYGPRLVRNFMADRANQFVLSVFTSTFLYALVVLQSVHTRVEDNQSFVPITAVYFAVLLAVLNVAVLVFFIHHIADSVQITTLQRGVKKDLTATINLLYPDDHDGVAQPAGVLSSAESQVITSVAGGYVQGIDLQKLVRLGSHHRCFITVTAAPGTHVLAGEEIVEIITSKADDTSQKQLERNVRAAFTLGSARTPRQDIRFALQQLLEIAVRGLASGSNDPYTAVSALDLAGESLTSLFRRAVPPSHLVDGDGVTRVKCVWPTAEELTGEIFAGIRIYGLEHPIVIHAALRLADRLCTAASTGSRRSRVVSETTRLIAAFEASAPDPDTMERVRAASAAVLALAPAAETGT</sequence>
<keyword evidence="4" id="KW-1185">Reference proteome</keyword>
<keyword evidence="2" id="KW-0472">Membrane</keyword>
<feature type="transmembrane region" description="Helical" evidence="2">
    <location>
        <begin position="136"/>
        <end position="162"/>
    </location>
</feature>
<dbReference type="InterPro" id="IPR018723">
    <property type="entry name" value="DUF2254_membrane"/>
</dbReference>
<feature type="transmembrane region" description="Helical" evidence="2">
    <location>
        <begin position="90"/>
        <end position="111"/>
    </location>
</feature>
<organism evidence="3 4">
    <name type="scientific">Cryobacterium psychrophilum</name>
    <dbReference type="NCBI Taxonomy" id="41988"/>
    <lineage>
        <taxon>Bacteria</taxon>
        <taxon>Bacillati</taxon>
        <taxon>Actinomycetota</taxon>
        <taxon>Actinomycetes</taxon>
        <taxon>Micrococcales</taxon>
        <taxon>Microbacteriaceae</taxon>
        <taxon>Cryobacterium</taxon>
    </lineage>
</organism>
<dbReference type="Proteomes" id="UP000298218">
    <property type="component" value="Unassembled WGS sequence"/>
</dbReference>
<dbReference type="AlphaFoldDB" id="A0A4Y8KT99"/>